<dbReference type="PANTHER" id="PTHR24136">
    <property type="entry name" value="SOWAH (DROSOPHILA) HOMOLOG"/>
    <property type="match status" value="1"/>
</dbReference>
<dbReference type="FunFam" id="1.25.40.20:FF:000016">
    <property type="entry name" value="Ankyrin repeat and SOCS box containing 5"/>
    <property type="match status" value="1"/>
</dbReference>
<reference evidence="9 10" key="1">
    <citation type="submission" date="2025-04" db="UniProtKB">
        <authorList>
            <consortium name="RefSeq"/>
        </authorList>
    </citation>
    <scope>IDENTIFICATION</scope>
</reference>
<dbReference type="PROSITE" id="PS50225">
    <property type="entry name" value="SOCS"/>
    <property type="match status" value="1"/>
</dbReference>
<keyword evidence="8" id="KW-1185">Reference proteome</keyword>
<dbReference type="SMART" id="SM00969">
    <property type="entry name" value="SOCS_box"/>
    <property type="match status" value="1"/>
</dbReference>
<keyword evidence="4" id="KW-0833">Ubl conjugation pathway</keyword>
<dbReference type="GO" id="GO:0016567">
    <property type="term" value="P:protein ubiquitination"/>
    <property type="evidence" value="ECO:0007669"/>
    <property type="project" value="TreeGrafter"/>
</dbReference>
<dbReference type="Proteomes" id="UP000694891">
    <property type="component" value="Unplaced"/>
</dbReference>
<evidence type="ECO:0000256" key="1">
    <source>
        <dbReference type="ARBA" id="ARBA00004906"/>
    </source>
</evidence>
<dbReference type="GO" id="GO:0035556">
    <property type="term" value="P:intracellular signal transduction"/>
    <property type="evidence" value="ECO:0007669"/>
    <property type="project" value="InterPro"/>
</dbReference>
<dbReference type="PANTHER" id="PTHR24136:SF17">
    <property type="entry name" value="ANKYRIN REPEAT AND SOCS BOX PROTEIN 9"/>
    <property type="match status" value="1"/>
</dbReference>
<dbReference type="RefSeq" id="XP_008273856.1">
    <property type="nucleotide sequence ID" value="XM_008275634.1"/>
</dbReference>
<dbReference type="InterPro" id="IPR036036">
    <property type="entry name" value="SOCS_box-like_dom_sf"/>
</dbReference>
<dbReference type="InterPro" id="IPR051573">
    <property type="entry name" value="Ankyrin-SOCS_box_domain"/>
</dbReference>
<name>A0A9Y4MVQ2_9TELE</name>
<feature type="repeat" description="ANK" evidence="6">
    <location>
        <begin position="97"/>
        <end position="122"/>
    </location>
</feature>
<dbReference type="SUPFAM" id="SSF48403">
    <property type="entry name" value="Ankyrin repeat"/>
    <property type="match status" value="1"/>
</dbReference>
<dbReference type="InterPro" id="IPR036770">
    <property type="entry name" value="Ankyrin_rpt-contain_sf"/>
</dbReference>
<sequence>MSAGNKETPRDTACQSGTEYFSNPLMSDVASDWSPIHDAAFNGRILALQRLIAQGTCVNLSTLDKVSPLHGACMQGHTACAKLLMENGANVNSSTVDGQTTLTEACARGHVTCVSLLLQHGAASLGTSQSSSPIHRAAAKGHPECIEPLVQYGADVDQHIDNLGSPLHVACTNQHLSTVKKLLLLGASVNSKASGDSPLHIAARLSSPELVSVLLDHGADRFLTNSEGKRPMDLAPPSSPSDRLLRQAGVSPGVSPLMQLCRLYIRKTVGKQRLGRICDLHLPTALIQYLLYRSDPRADLMH</sequence>
<evidence type="ECO:0000256" key="3">
    <source>
        <dbReference type="ARBA" id="ARBA00022737"/>
    </source>
</evidence>
<proteinExistence type="inferred from homology"/>
<feature type="repeat" description="ANK" evidence="6">
    <location>
        <begin position="64"/>
        <end position="96"/>
    </location>
</feature>
<comment type="similarity">
    <text evidence="2">Belongs to the ankyrin SOCS box (ASB) family.</text>
</comment>
<protein>
    <submittedName>
        <fullName evidence="9 10">Ankyrin repeat and SOCS box protein 9 isoform X1</fullName>
    </submittedName>
</protein>
<dbReference type="GeneID" id="103352927"/>
<feature type="repeat" description="ANK" evidence="6">
    <location>
        <begin position="194"/>
        <end position="226"/>
    </location>
</feature>
<dbReference type="FunFam" id="1.10.750.20:FF:000001">
    <property type="entry name" value="Ankyrin repeat and SOCS box containing 1"/>
    <property type="match status" value="1"/>
</dbReference>
<accession>A0A9Y4MVQ2</accession>
<dbReference type="Pfam" id="PF13637">
    <property type="entry name" value="Ank_4"/>
    <property type="match status" value="1"/>
</dbReference>
<evidence type="ECO:0000256" key="6">
    <source>
        <dbReference type="PROSITE-ProRule" id="PRU00023"/>
    </source>
</evidence>
<evidence type="ECO:0000313" key="8">
    <source>
        <dbReference type="Proteomes" id="UP000694891"/>
    </source>
</evidence>
<feature type="repeat" description="ANK" evidence="6">
    <location>
        <begin position="129"/>
        <end position="161"/>
    </location>
</feature>
<dbReference type="InterPro" id="IPR001496">
    <property type="entry name" value="SOCS_box"/>
</dbReference>
<keyword evidence="3" id="KW-0677">Repeat</keyword>
<evidence type="ECO:0000313" key="9">
    <source>
        <dbReference type="RefSeq" id="XP_008273855.1"/>
    </source>
</evidence>
<organism evidence="8 9">
    <name type="scientific">Stegastes partitus</name>
    <name type="common">bicolor damselfish</name>
    <dbReference type="NCBI Taxonomy" id="144197"/>
    <lineage>
        <taxon>Eukaryota</taxon>
        <taxon>Metazoa</taxon>
        <taxon>Chordata</taxon>
        <taxon>Craniata</taxon>
        <taxon>Vertebrata</taxon>
        <taxon>Euteleostomi</taxon>
        <taxon>Actinopterygii</taxon>
        <taxon>Neopterygii</taxon>
        <taxon>Teleostei</taxon>
        <taxon>Neoteleostei</taxon>
        <taxon>Acanthomorphata</taxon>
        <taxon>Ovalentaria</taxon>
        <taxon>Pomacentridae</taxon>
        <taxon>Stegastes</taxon>
    </lineage>
</organism>
<comment type="pathway">
    <text evidence="1">Protein modification; protein ubiquitination.</text>
</comment>
<evidence type="ECO:0000313" key="10">
    <source>
        <dbReference type="RefSeq" id="XP_008273856.1"/>
    </source>
</evidence>
<feature type="repeat" description="ANK" evidence="6">
    <location>
        <begin position="162"/>
        <end position="194"/>
    </location>
</feature>
<dbReference type="Gene3D" id="1.10.750.20">
    <property type="entry name" value="SOCS box"/>
    <property type="match status" value="1"/>
</dbReference>
<dbReference type="RefSeq" id="XP_008273855.1">
    <property type="nucleotide sequence ID" value="XM_008275633.1"/>
</dbReference>
<dbReference type="CDD" id="cd03716">
    <property type="entry name" value="SOCS_ASB_like"/>
    <property type="match status" value="1"/>
</dbReference>
<evidence type="ECO:0000256" key="4">
    <source>
        <dbReference type="ARBA" id="ARBA00022786"/>
    </source>
</evidence>
<dbReference type="SMART" id="SM00248">
    <property type="entry name" value="ANK"/>
    <property type="match status" value="6"/>
</dbReference>
<dbReference type="PROSITE" id="PS50088">
    <property type="entry name" value="ANK_REPEAT"/>
    <property type="match status" value="5"/>
</dbReference>
<evidence type="ECO:0000259" key="7">
    <source>
        <dbReference type="PROSITE" id="PS50225"/>
    </source>
</evidence>
<evidence type="ECO:0000256" key="2">
    <source>
        <dbReference type="ARBA" id="ARBA00005949"/>
    </source>
</evidence>
<evidence type="ECO:0000256" key="5">
    <source>
        <dbReference type="ARBA" id="ARBA00023043"/>
    </source>
</evidence>
<dbReference type="PROSITE" id="PS50297">
    <property type="entry name" value="ANK_REP_REGION"/>
    <property type="match status" value="5"/>
</dbReference>
<keyword evidence="5 6" id="KW-0040">ANK repeat</keyword>
<feature type="domain" description="SOCS box" evidence="7">
    <location>
        <begin position="256"/>
        <end position="296"/>
    </location>
</feature>
<gene>
    <name evidence="9 10" type="primary">asb9</name>
</gene>
<dbReference type="SUPFAM" id="SSF158235">
    <property type="entry name" value="SOCS box-like"/>
    <property type="match status" value="1"/>
</dbReference>
<dbReference type="Gene3D" id="1.25.40.20">
    <property type="entry name" value="Ankyrin repeat-containing domain"/>
    <property type="match status" value="1"/>
</dbReference>
<dbReference type="AlphaFoldDB" id="A0A9Y4MVQ2"/>
<dbReference type="Pfam" id="PF12796">
    <property type="entry name" value="Ank_2"/>
    <property type="match status" value="1"/>
</dbReference>
<dbReference type="Pfam" id="PF07525">
    <property type="entry name" value="SOCS_box"/>
    <property type="match status" value="1"/>
</dbReference>
<dbReference type="GO" id="GO:0045732">
    <property type="term" value="P:positive regulation of protein catabolic process"/>
    <property type="evidence" value="ECO:0007669"/>
    <property type="project" value="TreeGrafter"/>
</dbReference>
<dbReference type="InterPro" id="IPR002110">
    <property type="entry name" value="Ankyrin_rpt"/>
</dbReference>